<dbReference type="GO" id="GO:0016020">
    <property type="term" value="C:membrane"/>
    <property type="evidence" value="ECO:0007669"/>
    <property type="project" value="UniProtKB-SubCell"/>
</dbReference>
<dbReference type="PROSITE" id="PS00217">
    <property type="entry name" value="SUGAR_TRANSPORT_2"/>
    <property type="match status" value="1"/>
</dbReference>
<dbReference type="InterPro" id="IPR005829">
    <property type="entry name" value="Sugar_transporter_CS"/>
</dbReference>
<evidence type="ECO:0000256" key="7">
    <source>
        <dbReference type="RuleBase" id="RU003346"/>
    </source>
</evidence>
<reference evidence="10 11" key="1">
    <citation type="submission" date="2015-07" db="EMBL/GenBank/DDBJ databases">
        <title>Comparative genomics of the Sigatoka disease complex on banana suggests a link between parallel evolutionary changes in Pseudocercospora fijiensis and Pseudocercospora eumusae and increased virulence on the banana host.</title>
        <authorList>
            <person name="Chang T.-C."/>
            <person name="Salvucci A."/>
            <person name="Crous P.W."/>
            <person name="Stergiopoulos I."/>
        </authorList>
    </citation>
    <scope>NUCLEOTIDE SEQUENCE [LARGE SCALE GENOMIC DNA]</scope>
    <source>
        <strain evidence="10 11">CBS 114824</strain>
    </source>
</reference>
<dbReference type="Pfam" id="PF00083">
    <property type="entry name" value="Sugar_tr"/>
    <property type="match status" value="1"/>
</dbReference>
<feature type="transmembrane region" description="Helical" evidence="8">
    <location>
        <begin position="109"/>
        <end position="130"/>
    </location>
</feature>
<protein>
    <recommendedName>
        <fullName evidence="9">Major facilitator superfamily (MFS) profile domain-containing protein</fullName>
    </recommendedName>
</protein>
<dbReference type="PANTHER" id="PTHR48022">
    <property type="entry name" value="PLASTIDIC GLUCOSE TRANSPORTER 4"/>
    <property type="match status" value="1"/>
</dbReference>
<dbReference type="SUPFAM" id="SSF103473">
    <property type="entry name" value="MFS general substrate transporter"/>
    <property type="match status" value="1"/>
</dbReference>
<evidence type="ECO:0000256" key="2">
    <source>
        <dbReference type="ARBA" id="ARBA00010992"/>
    </source>
</evidence>
<evidence type="ECO:0000256" key="6">
    <source>
        <dbReference type="ARBA" id="ARBA00023136"/>
    </source>
</evidence>
<dbReference type="NCBIfam" id="TIGR00879">
    <property type="entry name" value="SP"/>
    <property type="match status" value="1"/>
</dbReference>
<dbReference type="Gene3D" id="1.20.1250.20">
    <property type="entry name" value="MFS general substrate transporter like domains"/>
    <property type="match status" value="1"/>
</dbReference>
<proteinExistence type="inferred from homology"/>
<feature type="transmembrane region" description="Helical" evidence="8">
    <location>
        <begin position="412"/>
        <end position="431"/>
    </location>
</feature>
<feature type="transmembrane region" description="Helical" evidence="8">
    <location>
        <begin position="52"/>
        <end position="72"/>
    </location>
</feature>
<gene>
    <name evidence="10" type="ORF">AC578_6795</name>
</gene>
<dbReference type="Proteomes" id="UP000070133">
    <property type="component" value="Unassembled WGS sequence"/>
</dbReference>
<evidence type="ECO:0000256" key="3">
    <source>
        <dbReference type="ARBA" id="ARBA00022448"/>
    </source>
</evidence>
<feature type="transmembrane region" description="Helical" evidence="8">
    <location>
        <begin position="142"/>
        <end position="163"/>
    </location>
</feature>
<evidence type="ECO:0000256" key="1">
    <source>
        <dbReference type="ARBA" id="ARBA00004141"/>
    </source>
</evidence>
<dbReference type="EMBL" id="LFZN01000302">
    <property type="protein sequence ID" value="KXS94294.1"/>
    <property type="molecule type" value="Genomic_DNA"/>
</dbReference>
<dbReference type="GO" id="GO:0005351">
    <property type="term" value="F:carbohydrate:proton symporter activity"/>
    <property type="evidence" value="ECO:0007669"/>
    <property type="project" value="TreeGrafter"/>
</dbReference>
<dbReference type="InterPro" id="IPR003663">
    <property type="entry name" value="Sugar/inositol_transpt"/>
</dbReference>
<dbReference type="PRINTS" id="PR00171">
    <property type="entry name" value="SUGRTRNSPORT"/>
</dbReference>
<feature type="transmembrane region" description="Helical" evidence="8">
    <location>
        <begin position="327"/>
        <end position="348"/>
    </location>
</feature>
<keyword evidence="11" id="KW-1185">Reference proteome</keyword>
<evidence type="ECO:0000259" key="9">
    <source>
        <dbReference type="PROSITE" id="PS50850"/>
    </source>
</evidence>
<dbReference type="PROSITE" id="PS50850">
    <property type="entry name" value="MFS"/>
    <property type="match status" value="1"/>
</dbReference>
<feature type="domain" description="Major facilitator superfamily (MFS) profile" evidence="9">
    <location>
        <begin position="15"/>
        <end position="465"/>
    </location>
</feature>
<keyword evidence="5 8" id="KW-1133">Transmembrane helix</keyword>
<evidence type="ECO:0000256" key="4">
    <source>
        <dbReference type="ARBA" id="ARBA00022692"/>
    </source>
</evidence>
<feature type="transmembrane region" description="Helical" evidence="8">
    <location>
        <begin position="84"/>
        <end position="103"/>
    </location>
</feature>
<feature type="transmembrane region" description="Helical" evidence="8">
    <location>
        <begin position="443"/>
        <end position="462"/>
    </location>
</feature>
<keyword evidence="4 8" id="KW-0812">Transmembrane</keyword>
<feature type="transmembrane region" description="Helical" evidence="8">
    <location>
        <begin position="12"/>
        <end position="37"/>
    </location>
</feature>
<accession>A0A139GVQ9</accession>
<organism evidence="10 11">
    <name type="scientific">Pseudocercospora eumusae</name>
    <dbReference type="NCBI Taxonomy" id="321146"/>
    <lineage>
        <taxon>Eukaryota</taxon>
        <taxon>Fungi</taxon>
        <taxon>Dikarya</taxon>
        <taxon>Ascomycota</taxon>
        <taxon>Pezizomycotina</taxon>
        <taxon>Dothideomycetes</taxon>
        <taxon>Dothideomycetidae</taxon>
        <taxon>Mycosphaerellales</taxon>
        <taxon>Mycosphaerellaceae</taxon>
        <taxon>Pseudocercospora</taxon>
    </lineage>
</organism>
<comment type="caution">
    <text evidence="10">The sequence shown here is derived from an EMBL/GenBank/DDBJ whole genome shotgun (WGS) entry which is preliminary data.</text>
</comment>
<keyword evidence="3 7" id="KW-0813">Transport</keyword>
<name>A0A139GVQ9_9PEZI</name>
<evidence type="ECO:0000256" key="8">
    <source>
        <dbReference type="SAM" id="Phobius"/>
    </source>
</evidence>
<keyword evidence="6 8" id="KW-0472">Membrane</keyword>
<dbReference type="PANTHER" id="PTHR48022:SF7">
    <property type="entry name" value="MAJOR FACILITATOR SUPERFAMILY (MFS) PROFILE DOMAIN-CONTAINING PROTEIN-RELATED"/>
    <property type="match status" value="1"/>
</dbReference>
<dbReference type="InterPro" id="IPR005828">
    <property type="entry name" value="MFS_sugar_transport-like"/>
</dbReference>
<comment type="similarity">
    <text evidence="2 7">Belongs to the major facilitator superfamily. Sugar transporter (TC 2.A.1.1) family.</text>
</comment>
<sequence>MPKGTKFHFSNVYLISGLATLGGLMQGFDVASMSAIIGTQQYKTYFNKPGSVLQGGITASMAGGSLLGSIATNLTGDRFGRRDSLAIGCVVWIIGCVLMAAVQNVAMLIVSRMINGFAVGMFSCQAPLFIAEISKPERRGRLIAFQNWMIGWGTLIIYFISYGTSFVDGNASFRIPWALQMVPAIVMLACIPFMPRSPRWLAAQDRWEEAHDVLASLHAQGDRYNPLVLAEMKQIKEKILYERDTGSTSWMELVKAKNVMRVQCAICAHLWSQFSGNNALMYYIVYIFQMAGIDGNRQLIAGAIQYCISVGVQVFSFTFMDHYRRRWALMAGSTLLLTWLFAAAGLMANYGHTVPGGLNGVPSVTWVVDNGAASKAIIACAYLFVASYQLTWGPIGWVYPSEVLPMYIRSKTTSIGVGVNWVGNFALTFFTPPAFQNIRWKTFIIFAVFNATSLVHVFLFFPESKTKTLEEMDEVFAQSIWAFKIKHTQSRLVEDVVEVQKNVGAAAADVEQQFEHTAKDASVRYKEL</sequence>
<dbReference type="InterPro" id="IPR036259">
    <property type="entry name" value="MFS_trans_sf"/>
</dbReference>
<feature type="transmembrane region" description="Helical" evidence="8">
    <location>
        <begin position="175"/>
        <end position="194"/>
    </location>
</feature>
<evidence type="ECO:0000313" key="11">
    <source>
        <dbReference type="Proteomes" id="UP000070133"/>
    </source>
</evidence>
<comment type="subcellular location">
    <subcellularLocation>
        <location evidence="1">Membrane</location>
        <topology evidence="1">Multi-pass membrane protein</topology>
    </subcellularLocation>
</comment>
<evidence type="ECO:0000256" key="5">
    <source>
        <dbReference type="ARBA" id="ARBA00022989"/>
    </source>
</evidence>
<dbReference type="OrthoDB" id="4142200at2759"/>
<dbReference type="AlphaFoldDB" id="A0A139GVQ9"/>
<dbReference type="FunFam" id="1.20.1250.20:FF:000026">
    <property type="entry name" value="MFS quinate transporter QutD"/>
    <property type="match status" value="1"/>
</dbReference>
<dbReference type="InterPro" id="IPR050360">
    <property type="entry name" value="MFS_Sugar_Transporters"/>
</dbReference>
<dbReference type="InterPro" id="IPR020846">
    <property type="entry name" value="MFS_dom"/>
</dbReference>
<evidence type="ECO:0000313" key="10">
    <source>
        <dbReference type="EMBL" id="KXS94294.1"/>
    </source>
</evidence>